<dbReference type="RefSeq" id="WP_071362582.1">
    <property type="nucleotide sequence ID" value="NZ_JRYB01000001.1"/>
</dbReference>
<evidence type="ECO:0000313" key="1">
    <source>
        <dbReference type="EMBL" id="OIJ44396.1"/>
    </source>
</evidence>
<evidence type="ECO:0000313" key="2">
    <source>
        <dbReference type="Proteomes" id="UP000180246"/>
    </source>
</evidence>
<dbReference type="InterPro" id="IPR008775">
    <property type="entry name" value="Phytyl_CoA_dOase-like"/>
</dbReference>
<dbReference type="Gene3D" id="2.60.120.620">
    <property type="entry name" value="q2cbj1_9rhob like domain"/>
    <property type="match status" value="1"/>
</dbReference>
<organism evidence="1 2">
    <name type="scientific">Massilia timonae</name>
    <dbReference type="NCBI Taxonomy" id="47229"/>
    <lineage>
        <taxon>Bacteria</taxon>
        <taxon>Pseudomonadati</taxon>
        <taxon>Pseudomonadota</taxon>
        <taxon>Betaproteobacteria</taxon>
        <taxon>Burkholderiales</taxon>
        <taxon>Oxalobacteraceae</taxon>
        <taxon>Telluria group</taxon>
        <taxon>Massilia</taxon>
    </lineage>
</organism>
<gene>
    <name evidence="1" type="ORF">LO55_3719</name>
</gene>
<keyword evidence="1" id="KW-0223">Dioxygenase</keyword>
<dbReference type="Pfam" id="PF05721">
    <property type="entry name" value="PhyH"/>
    <property type="match status" value="1"/>
</dbReference>
<dbReference type="PANTHER" id="PTHR31630:SF6">
    <property type="entry name" value="PHYTANOYL-COA DIOXYGENASE-RELATED"/>
    <property type="match status" value="1"/>
</dbReference>
<dbReference type="AlphaFoldDB" id="A0A1S2NH28"/>
<protein>
    <submittedName>
        <fullName evidence="1">Phytanoyl-CoA dioxygenase family protein</fullName>
    </submittedName>
</protein>
<dbReference type="Proteomes" id="UP000180246">
    <property type="component" value="Unassembled WGS sequence"/>
</dbReference>
<reference evidence="1 2" key="1">
    <citation type="submission" date="2014-10" db="EMBL/GenBank/DDBJ databases">
        <authorList>
            <person name="Seo M.-J."/>
            <person name="Seok Y.J."/>
            <person name="Cha I.-T."/>
        </authorList>
    </citation>
    <scope>NUCLEOTIDE SEQUENCE [LARGE SCALE GENOMIC DNA]</scope>
    <source>
        <strain evidence="1 2">NEU</strain>
    </source>
</reference>
<dbReference type="EMBL" id="JRYB01000001">
    <property type="protein sequence ID" value="OIJ44396.1"/>
    <property type="molecule type" value="Genomic_DNA"/>
</dbReference>
<dbReference type="PANTHER" id="PTHR31630">
    <property type="entry name" value="PHYTANOYL-COA DIOXYGENASE-RELATED-RELATED"/>
    <property type="match status" value="1"/>
</dbReference>
<dbReference type="SUPFAM" id="SSF51197">
    <property type="entry name" value="Clavaminate synthase-like"/>
    <property type="match status" value="1"/>
</dbReference>
<sequence>MTLQEYLETNFSTQLDDDEAALEALRENSVGTHGPASGPDWQRQVRALYRRGISIETALQFLYHERPGRAAFQSWLLAHGRPPPAAHDPGACADGGPLSADQRQFWDRHGYLVLPGVVPRAQCEAARQAIWDFLGASADDPGSWYREHPGKRGMMLDFYDHPALAANRAAPLVRRVCEQLYGATAIYPSIDKVSFNPPESDSWRFHGSPLHWDASLCLPMPFRLQGLLYLGDCGPLDGAFHCVPGFHRRLADWLARVPAGVHPRDWALRDLEPAPVPGQAGDFILWHQALPHCATPNRGALPRMVQYLTYLPDTLDHPVQWI</sequence>
<accession>A0A1S2NH28</accession>
<dbReference type="GO" id="GO:0016706">
    <property type="term" value="F:2-oxoglutarate-dependent dioxygenase activity"/>
    <property type="evidence" value="ECO:0007669"/>
    <property type="project" value="UniProtKB-ARBA"/>
</dbReference>
<keyword evidence="1" id="KW-0560">Oxidoreductase</keyword>
<proteinExistence type="predicted"/>
<name>A0A1S2NH28_9BURK</name>
<comment type="caution">
    <text evidence="1">The sequence shown here is derived from an EMBL/GenBank/DDBJ whole genome shotgun (WGS) entry which is preliminary data.</text>
</comment>